<protein>
    <recommendedName>
        <fullName evidence="4">Small ribosomal subunit protein bS21</fullName>
    </recommendedName>
</protein>
<dbReference type="NCBIfam" id="TIGR00030">
    <property type="entry name" value="S21p"/>
    <property type="match status" value="1"/>
</dbReference>
<evidence type="ECO:0000256" key="4">
    <source>
        <dbReference type="ARBA" id="ARBA00035135"/>
    </source>
</evidence>
<gene>
    <name evidence="5" type="primary">rpsU</name>
    <name evidence="5" type="ORF">COX04_00060</name>
</gene>
<organism evidence="5 6">
    <name type="scientific">Candidatus Woesebacteria bacterium CG22_combo_CG10-13_8_21_14_all_45_10</name>
    <dbReference type="NCBI Taxonomy" id="1975060"/>
    <lineage>
        <taxon>Bacteria</taxon>
        <taxon>Candidatus Woeseibacteriota</taxon>
    </lineage>
</organism>
<dbReference type="EMBL" id="PCSV01000003">
    <property type="protein sequence ID" value="PIP57329.1"/>
    <property type="molecule type" value="Genomic_DNA"/>
</dbReference>
<dbReference type="AlphaFoldDB" id="A0A2H0BIE7"/>
<dbReference type="Gene3D" id="1.20.5.1150">
    <property type="entry name" value="Ribosomal protein S8"/>
    <property type="match status" value="1"/>
</dbReference>
<accession>A0A2H0BIE7</accession>
<dbReference type="InterPro" id="IPR038380">
    <property type="entry name" value="Ribosomal_bS21_sf"/>
</dbReference>
<evidence type="ECO:0000256" key="3">
    <source>
        <dbReference type="ARBA" id="ARBA00023274"/>
    </source>
</evidence>
<dbReference type="Proteomes" id="UP000230759">
    <property type="component" value="Unassembled WGS sequence"/>
</dbReference>
<comment type="caution">
    <text evidence="5">The sequence shown here is derived from an EMBL/GenBank/DDBJ whole genome shotgun (WGS) entry which is preliminary data.</text>
</comment>
<proteinExistence type="inferred from homology"/>
<name>A0A2H0BIE7_9BACT</name>
<dbReference type="GO" id="GO:0005840">
    <property type="term" value="C:ribosome"/>
    <property type="evidence" value="ECO:0007669"/>
    <property type="project" value="UniProtKB-KW"/>
</dbReference>
<dbReference type="Pfam" id="PF01165">
    <property type="entry name" value="Ribosomal_S21"/>
    <property type="match status" value="1"/>
</dbReference>
<dbReference type="GO" id="GO:1990904">
    <property type="term" value="C:ribonucleoprotein complex"/>
    <property type="evidence" value="ECO:0007669"/>
    <property type="project" value="UniProtKB-KW"/>
</dbReference>
<evidence type="ECO:0000256" key="2">
    <source>
        <dbReference type="ARBA" id="ARBA00022980"/>
    </source>
</evidence>
<evidence type="ECO:0000313" key="6">
    <source>
        <dbReference type="Proteomes" id="UP000230759"/>
    </source>
</evidence>
<dbReference type="GO" id="GO:0003735">
    <property type="term" value="F:structural constituent of ribosome"/>
    <property type="evidence" value="ECO:0007669"/>
    <property type="project" value="InterPro"/>
</dbReference>
<keyword evidence="3" id="KW-0687">Ribonucleoprotein</keyword>
<keyword evidence="2 5" id="KW-0689">Ribosomal protein</keyword>
<reference evidence="5 6" key="1">
    <citation type="submission" date="2017-09" db="EMBL/GenBank/DDBJ databases">
        <title>Depth-based differentiation of microbial function through sediment-hosted aquifers and enrichment of novel symbionts in the deep terrestrial subsurface.</title>
        <authorList>
            <person name="Probst A.J."/>
            <person name="Ladd B."/>
            <person name="Jarett J.K."/>
            <person name="Geller-Mcgrath D.E."/>
            <person name="Sieber C.M."/>
            <person name="Emerson J.B."/>
            <person name="Anantharaman K."/>
            <person name="Thomas B.C."/>
            <person name="Malmstrom R."/>
            <person name="Stieglmeier M."/>
            <person name="Klingl A."/>
            <person name="Woyke T."/>
            <person name="Ryan C.M."/>
            <person name="Banfield J.F."/>
        </authorList>
    </citation>
    <scope>NUCLEOTIDE SEQUENCE [LARGE SCALE GENOMIC DNA]</scope>
    <source>
        <strain evidence="5">CG22_combo_CG10-13_8_21_14_all_45_10</strain>
    </source>
</reference>
<evidence type="ECO:0000256" key="1">
    <source>
        <dbReference type="ARBA" id="ARBA00006640"/>
    </source>
</evidence>
<dbReference type="GO" id="GO:0006412">
    <property type="term" value="P:translation"/>
    <property type="evidence" value="ECO:0007669"/>
    <property type="project" value="InterPro"/>
</dbReference>
<evidence type="ECO:0000313" key="5">
    <source>
        <dbReference type="EMBL" id="PIP57329.1"/>
    </source>
</evidence>
<sequence>MFVVKKQKGESDDRLINRFKKGVLNDGLLLELRDRERYKKPAERRKEKKYRIKHLIELEKKRNY</sequence>
<comment type="similarity">
    <text evidence="1">Belongs to the bacterial ribosomal protein bS21 family.</text>
</comment>
<dbReference type="InterPro" id="IPR001911">
    <property type="entry name" value="Ribosomal_bS21"/>
</dbReference>